<dbReference type="RefSeq" id="WP_189404912.1">
    <property type="nucleotide sequence ID" value="NZ_BMXP01000003.1"/>
</dbReference>
<evidence type="ECO:0000313" key="2">
    <source>
        <dbReference type="EMBL" id="GGW82633.1"/>
    </source>
</evidence>
<evidence type="ECO:0000256" key="1">
    <source>
        <dbReference type="SAM" id="SignalP"/>
    </source>
</evidence>
<dbReference type="Proteomes" id="UP000631300">
    <property type="component" value="Unassembled WGS sequence"/>
</dbReference>
<keyword evidence="1" id="KW-0732">Signal</keyword>
<organism evidence="2 3">
    <name type="scientific">Alteromonas halophila</name>
    <dbReference type="NCBI Taxonomy" id="516698"/>
    <lineage>
        <taxon>Bacteria</taxon>
        <taxon>Pseudomonadati</taxon>
        <taxon>Pseudomonadota</taxon>
        <taxon>Gammaproteobacteria</taxon>
        <taxon>Alteromonadales</taxon>
        <taxon>Alteromonadaceae</taxon>
        <taxon>Alteromonas/Salinimonas group</taxon>
        <taxon>Alteromonas</taxon>
    </lineage>
</organism>
<dbReference type="Gene3D" id="3.40.190.10">
    <property type="entry name" value="Periplasmic binding protein-like II"/>
    <property type="match status" value="2"/>
</dbReference>
<feature type="signal peptide" evidence="1">
    <location>
        <begin position="1"/>
        <end position="20"/>
    </location>
</feature>
<dbReference type="SUPFAM" id="SSF53850">
    <property type="entry name" value="Periplasmic binding protein-like II"/>
    <property type="match status" value="1"/>
</dbReference>
<name>A0A918JJ01_9ALTE</name>
<proteinExistence type="predicted"/>
<protein>
    <recommendedName>
        <fullName evidence="4">Solute-binding protein family 3/N-terminal domain-containing protein</fullName>
    </recommendedName>
</protein>
<feature type="chain" id="PRO_5037895431" description="Solute-binding protein family 3/N-terminal domain-containing protein" evidence="1">
    <location>
        <begin position="21"/>
        <end position="327"/>
    </location>
</feature>
<reference evidence="2" key="2">
    <citation type="submission" date="2020-09" db="EMBL/GenBank/DDBJ databases">
        <authorList>
            <person name="Sun Q."/>
            <person name="Kim S."/>
        </authorList>
    </citation>
    <scope>NUCLEOTIDE SEQUENCE</scope>
    <source>
        <strain evidence="2">KCTC 22164</strain>
    </source>
</reference>
<reference evidence="2" key="1">
    <citation type="journal article" date="2014" name="Int. J. Syst. Evol. Microbiol.">
        <title>Complete genome sequence of Corynebacterium casei LMG S-19264T (=DSM 44701T), isolated from a smear-ripened cheese.</title>
        <authorList>
            <consortium name="US DOE Joint Genome Institute (JGI-PGF)"/>
            <person name="Walter F."/>
            <person name="Albersmeier A."/>
            <person name="Kalinowski J."/>
            <person name="Ruckert C."/>
        </authorList>
    </citation>
    <scope>NUCLEOTIDE SEQUENCE</scope>
    <source>
        <strain evidence="2">KCTC 22164</strain>
    </source>
</reference>
<accession>A0A918JJ01</accession>
<dbReference type="EMBL" id="BMXP01000003">
    <property type="protein sequence ID" value="GGW82633.1"/>
    <property type="molecule type" value="Genomic_DNA"/>
</dbReference>
<dbReference type="AlphaFoldDB" id="A0A918JJ01"/>
<comment type="caution">
    <text evidence="2">The sequence shown here is derived from an EMBL/GenBank/DDBJ whole genome shotgun (WGS) entry which is preliminary data.</text>
</comment>
<gene>
    <name evidence="2" type="ORF">GCM10007391_14660</name>
</gene>
<evidence type="ECO:0000313" key="3">
    <source>
        <dbReference type="Proteomes" id="UP000631300"/>
    </source>
</evidence>
<evidence type="ECO:0008006" key="4">
    <source>
        <dbReference type="Google" id="ProtNLM"/>
    </source>
</evidence>
<sequence length="327" mass="36888">MRKSWLLGFLLIAQVSSVQAESLTLAASPFTTYVDDEGEPARLSQIIREAFSRMDQDLQLNVMRQAFLGSSLLSGRADGEFAYLDLGDRKSNFVYSKPYLPAYLYAASKAQSVQRVKLIPHLHDYRVAIENRFANTPRFRLIKDIKWSRNPSSFDVFRQIADDRAPYLITTRLLIDEFNRLLSRDGEELLLLSAAPLVSTGLHLSLNKKHADAQTVITRFDETIATMQRDGSFNRLLGIAWLTRDVDGDGVADYISSSDVAHEVKDADALNYTYPLDATQTGDASSFYVDGKKYDDWQDVAPLIADSGSIRPSLLDPEVYARMIQRW</sequence>
<keyword evidence="3" id="KW-1185">Reference proteome</keyword>